<protein>
    <submittedName>
        <fullName evidence="2">Uncharacterized protein</fullName>
    </submittedName>
</protein>
<proteinExistence type="predicted"/>
<feature type="region of interest" description="Disordered" evidence="1">
    <location>
        <begin position="23"/>
        <end position="51"/>
    </location>
</feature>
<evidence type="ECO:0000313" key="2">
    <source>
        <dbReference type="EMBL" id="PLW30822.1"/>
    </source>
</evidence>
<evidence type="ECO:0000313" key="3">
    <source>
        <dbReference type="Proteomes" id="UP000235388"/>
    </source>
</evidence>
<name>A0A2N5TZB2_9BASI</name>
<sequence>MADADVENIGDLILGMDFHTMSAGLDDPSRDLEPAYQAQESYAPAQHAGTQ</sequence>
<comment type="caution">
    <text evidence="2">The sequence shown here is derived from an EMBL/GenBank/DDBJ whole genome shotgun (WGS) entry which is preliminary data.</text>
</comment>
<keyword evidence="3" id="KW-1185">Reference proteome</keyword>
<reference evidence="2 3" key="1">
    <citation type="submission" date="2017-11" db="EMBL/GenBank/DDBJ databases">
        <title>De novo assembly and phasing of dikaryotic genomes from two isolates of Puccinia coronata f. sp. avenae, the causal agent of oat crown rust.</title>
        <authorList>
            <person name="Miller M.E."/>
            <person name="Zhang Y."/>
            <person name="Omidvar V."/>
            <person name="Sperschneider J."/>
            <person name="Schwessinger B."/>
            <person name="Raley C."/>
            <person name="Palmer J.M."/>
            <person name="Garnica D."/>
            <person name="Upadhyaya N."/>
            <person name="Rathjen J."/>
            <person name="Taylor J.M."/>
            <person name="Park R.F."/>
            <person name="Dodds P.N."/>
            <person name="Hirsch C.D."/>
            <person name="Kianian S.F."/>
            <person name="Figueroa M."/>
        </authorList>
    </citation>
    <scope>NUCLEOTIDE SEQUENCE [LARGE SCALE GENOMIC DNA]</scope>
    <source>
        <strain evidence="2">12NC29</strain>
    </source>
</reference>
<gene>
    <name evidence="2" type="ORF">PCANC_26535</name>
</gene>
<organism evidence="2 3">
    <name type="scientific">Puccinia coronata f. sp. avenae</name>
    <dbReference type="NCBI Taxonomy" id="200324"/>
    <lineage>
        <taxon>Eukaryota</taxon>
        <taxon>Fungi</taxon>
        <taxon>Dikarya</taxon>
        <taxon>Basidiomycota</taxon>
        <taxon>Pucciniomycotina</taxon>
        <taxon>Pucciniomycetes</taxon>
        <taxon>Pucciniales</taxon>
        <taxon>Pucciniaceae</taxon>
        <taxon>Puccinia</taxon>
    </lineage>
</organism>
<evidence type="ECO:0000256" key="1">
    <source>
        <dbReference type="SAM" id="MobiDB-lite"/>
    </source>
</evidence>
<dbReference type="EMBL" id="PGCJ01000365">
    <property type="protein sequence ID" value="PLW30822.1"/>
    <property type="molecule type" value="Genomic_DNA"/>
</dbReference>
<accession>A0A2N5TZB2</accession>
<dbReference type="Proteomes" id="UP000235388">
    <property type="component" value="Unassembled WGS sequence"/>
</dbReference>
<dbReference type="AlphaFoldDB" id="A0A2N5TZB2"/>